<gene>
    <name evidence="2" type="ORF">I7I52_00412</name>
</gene>
<keyword evidence="1" id="KW-0812">Transmembrane</keyword>
<dbReference type="AlphaFoldDB" id="A0A8H7Z210"/>
<evidence type="ECO:0000313" key="3">
    <source>
        <dbReference type="Proteomes" id="UP000670092"/>
    </source>
</evidence>
<comment type="caution">
    <text evidence="2">The sequence shown here is derived from an EMBL/GenBank/DDBJ whole genome shotgun (WGS) entry which is preliminary data.</text>
</comment>
<dbReference type="Proteomes" id="UP000670092">
    <property type="component" value="Unassembled WGS sequence"/>
</dbReference>
<dbReference type="VEuPathDB" id="FungiDB:I7I52_00412"/>
<organism evidence="2 3">
    <name type="scientific">Ajellomyces capsulatus</name>
    <name type="common">Darling's disease fungus</name>
    <name type="synonym">Histoplasma capsulatum</name>
    <dbReference type="NCBI Taxonomy" id="5037"/>
    <lineage>
        <taxon>Eukaryota</taxon>
        <taxon>Fungi</taxon>
        <taxon>Dikarya</taxon>
        <taxon>Ascomycota</taxon>
        <taxon>Pezizomycotina</taxon>
        <taxon>Eurotiomycetes</taxon>
        <taxon>Eurotiomycetidae</taxon>
        <taxon>Onygenales</taxon>
        <taxon>Ajellomycetaceae</taxon>
        <taxon>Histoplasma</taxon>
    </lineage>
</organism>
<sequence>MNYVLFPSPSTMIFLSFFLFLILFLFFFSSFTFPWESRMKREYSTGRCNCAFEFLKLRLCQIPLRLDVALSVCA</sequence>
<keyword evidence="1" id="KW-1133">Transmembrane helix</keyword>
<accession>A0A8H7Z210</accession>
<dbReference type="EMBL" id="JAEVHI010000001">
    <property type="protein sequence ID" value="KAG5302694.1"/>
    <property type="molecule type" value="Genomic_DNA"/>
</dbReference>
<reference evidence="2 3" key="1">
    <citation type="submission" date="2021-01" db="EMBL/GenBank/DDBJ databases">
        <title>Chromosome-level genome assembly of a human fungal pathogen reveals clustering of transcriptionally co-regulated genes.</title>
        <authorList>
            <person name="Voorhies M."/>
            <person name="Cohen S."/>
            <person name="Shea T.P."/>
            <person name="Petrus S."/>
            <person name="Munoz J.F."/>
            <person name="Poplawski S."/>
            <person name="Goldman W.E."/>
            <person name="Michael T."/>
            <person name="Cuomo C.A."/>
            <person name="Sil A."/>
            <person name="Beyhan S."/>
        </authorList>
    </citation>
    <scope>NUCLEOTIDE SEQUENCE [LARGE SCALE GENOMIC DNA]</scope>
    <source>
        <strain evidence="2 3">G184AR</strain>
    </source>
</reference>
<keyword evidence="1" id="KW-0472">Membrane</keyword>
<evidence type="ECO:0000256" key="1">
    <source>
        <dbReference type="SAM" id="Phobius"/>
    </source>
</evidence>
<feature type="transmembrane region" description="Helical" evidence="1">
    <location>
        <begin position="12"/>
        <end position="33"/>
    </location>
</feature>
<protein>
    <submittedName>
        <fullName evidence="2">Uncharacterized protein</fullName>
    </submittedName>
</protein>
<proteinExistence type="predicted"/>
<evidence type="ECO:0000313" key="2">
    <source>
        <dbReference type="EMBL" id="KAG5302694.1"/>
    </source>
</evidence>
<name>A0A8H7Z210_AJECA</name>